<dbReference type="GeneID" id="20652010"/>
<keyword evidence="1" id="KW-0812">Transmembrane</keyword>
<dbReference type="KEGG" id="psoj:PHYSODRAFT_418135"/>
<feature type="non-terminal residue" evidence="2">
    <location>
        <position position="75"/>
    </location>
</feature>
<gene>
    <name evidence="2" type="ORF">PHYSODRAFT_418135</name>
</gene>
<protein>
    <recommendedName>
        <fullName evidence="4">PiggyBac transposable element-derived protein domain-containing protein</fullName>
    </recommendedName>
</protein>
<organism evidence="2 3">
    <name type="scientific">Phytophthora sojae (strain P6497)</name>
    <name type="common">Soybean stem and root rot agent</name>
    <name type="synonym">Phytophthora megasperma f. sp. glycines</name>
    <dbReference type="NCBI Taxonomy" id="1094619"/>
    <lineage>
        <taxon>Eukaryota</taxon>
        <taxon>Sar</taxon>
        <taxon>Stramenopiles</taxon>
        <taxon>Oomycota</taxon>
        <taxon>Peronosporomycetes</taxon>
        <taxon>Peronosporales</taxon>
        <taxon>Peronosporaceae</taxon>
        <taxon>Phytophthora</taxon>
    </lineage>
</organism>
<evidence type="ECO:0000256" key="1">
    <source>
        <dbReference type="SAM" id="Phobius"/>
    </source>
</evidence>
<dbReference type="PANTHER" id="PTHR46599:SF3">
    <property type="entry name" value="PIGGYBAC TRANSPOSABLE ELEMENT-DERIVED PROTEIN 4"/>
    <property type="match status" value="1"/>
</dbReference>
<proteinExistence type="predicted"/>
<reference evidence="2 3" key="1">
    <citation type="journal article" date="2006" name="Science">
        <title>Phytophthora genome sequences uncover evolutionary origins and mechanisms of pathogenesis.</title>
        <authorList>
            <person name="Tyler B.M."/>
            <person name="Tripathy S."/>
            <person name="Zhang X."/>
            <person name="Dehal P."/>
            <person name="Jiang R.H."/>
            <person name="Aerts A."/>
            <person name="Arredondo F.D."/>
            <person name="Baxter L."/>
            <person name="Bensasson D."/>
            <person name="Beynon J.L."/>
            <person name="Chapman J."/>
            <person name="Damasceno C.M."/>
            <person name="Dorrance A.E."/>
            <person name="Dou D."/>
            <person name="Dickerman A.W."/>
            <person name="Dubchak I.L."/>
            <person name="Garbelotto M."/>
            <person name="Gijzen M."/>
            <person name="Gordon S.G."/>
            <person name="Govers F."/>
            <person name="Grunwald N.J."/>
            <person name="Huang W."/>
            <person name="Ivors K.L."/>
            <person name="Jones R.W."/>
            <person name="Kamoun S."/>
            <person name="Krampis K."/>
            <person name="Lamour K.H."/>
            <person name="Lee M.K."/>
            <person name="McDonald W.H."/>
            <person name="Medina M."/>
            <person name="Meijer H.J."/>
            <person name="Nordberg E.K."/>
            <person name="Maclean D.J."/>
            <person name="Ospina-Giraldo M.D."/>
            <person name="Morris P.F."/>
            <person name="Phuntumart V."/>
            <person name="Putnam N.H."/>
            <person name="Rash S."/>
            <person name="Rose J.K."/>
            <person name="Sakihama Y."/>
            <person name="Salamov A.A."/>
            <person name="Savidor A."/>
            <person name="Scheuring C.F."/>
            <person name="Smith B.M."/>
            <person name="Sobral B.W."/>
            <person name="Terry A."/>
            <person name="Torto-Alalibo T.A."/>
            <person name="Win J."/>
            <person name="Xu Z."/>
            <person name="Zhang H."/>
            <person name="Grigoriev I.V."/>
            <person name="Rokhsar D.S."/>
            <person name="Boore J.L."/>
        </authorList>
    </citation>
    <scope>NUCLEOTIDE SEQUENCE [LARGE SCALE GENOMIC DNA]</scope>
    <source>
        <strain evidence="2 3">P6497</strain>
    </source>
</reference>
<dbReference type="SMR" id="G4Z1I8"/>
<dbReference type="Proteomes" id="UP000002640">
    <property type="component" value="Unassembled WGS sequence"/>
</dbReference>
<evidence type="ECO:0008006" key="4">
    <source>
        <dbReference type="Google" id="ProtNLM"/>
    </source>
</evidence>
<sequence>MSGVDIHDQLRMQRYSIQHAYKPKKYSRSIFFGLVDMAIVNAFIVHRHHMKNTGQKAPEHCKFMETLHEQLRAID</sequence>
<keyword evidence="1" id="KW-1133">Transmembrane helix</keyword>
<dbReference type="AlphaFoldDB" id="G4Z1I8"/>
<evidence type="ECO:0000313" key="3">
    <source>
        <dbReference type="Proteomes" id="UP000002640"/>
    </source>
</evidence>
<dbReference type="PANTHER" id="PTHR46599">
    <property type="entry name" value="PIGGYBAC TRANSPOSABLE ELEMENT-DERIVED PROTEIN 4"/>
    <property type="match status" value="1"/>
</dbReference>
<dbReference type="RefSeq" id="XP_009521187.1">
    <property type="nucleotide sequence ID" value="XM_009522892.1"/>
</dbReference>
<name>G4Z1I8_PHYSP</name>
<keyword evidence="3" id="KW-1185">Reference proteome</keyword>
<evidence type="ECO:0000313" key="2">
    <source>
        <dbReference type="EMBL" id="EGZ25899.1"/>
    </source>
</evidence>
<keyword evidence="1" id="KW-0472">Membrane</keyword>
<accession>G4Z1I8</accession>
<dbReference type="InParanoid" id="G4Z1I8"/>
<dbReference type="EMBL" id="JH159152">
    <property type="protein sequence ID" value="EGZ25899.1"/>
    <property type="molecule type" value="Genomic_DNA"/>
</dbReference>
<feature type="transmembrane region" description="Helical" evidence="1">
    <location>
        <begin position="29"/>
        <end position="46"/>
    </location>
</feature>